<evidence type="ECO:0000313" key="2">
    <source>
        <dbReference type="EMBL" id="PQB03335.1"/>
    </source>
</evidence>
<feature type="transmembrane region" description="Helical" evidence="1">
    <location>
        <begin position="12"/>
        <end position="31"/>
    </location>
</feature>
<evidence type="ECO:0000256" key="1">
    <source>
        <dbReference type="SAM" id="Phobius"/>
    </source>
</evidence>
<dbReference type="OrthoDB" id="1450825at2"/>
<keyword evidence="1" id="KW-0472">Membrane</keyword>
<keyword evidence="1" id="KW-1133">Transmembrane helix</keyword>
<dbReference type="RefSeq" id="WP_104811254.1">
    <property type="nucleotide sequence ID" value="NZ_MQUA01000014.1"/>
</dbReference>
<keyword evidence="3" id="KW-1185">Reference proteome</keyword>
<keyword evidence="1" id="KW-0812">Transmembrane</keyword>
<sequence length="112" mass="13475">MKKKEKKTKFQIWILIIFIISLISFGAWNSFTEKNELKNSKSTIGTVIKIEERFQRGLFIKYEFQIKGEKYTENQKLTIKKEFVKIGDKFEVYYSEKNPKYSELIFEKQIAE</sequence>
<reference evidence="2 3" key="1">
    <citation type="submission" date="2016-11" db="EMBL/GenBank/DDBJ databases">
        <title>Trade-off between light-utilization and light-protection in marine flavobacteria.</title>
        <authorList>
            <person name="Kumagai Y."/>
        </authorList>
    </citation>
    <scope>NUCLEOTIDE SEQUENCE [LARGE SCALE GENOMIC DNA]</scope>
    <source>
        <strain evidence="2 3">ATCC 700397</strain>
    </source>
</reference>
<organism evidence="2 3">
    <name type="scientific">Polaribacter filamentus</name>
    <dbReference type="NCBI Taxonomy" id="53483"/>
    <lineage>
        <taxon>Bacteria</taxon>
        <taxon>Pseudomonadati</taxon>
        <taxon>Bacteroidota</taxon>
        <taxon>Flavobacteriia</taxon>
        <taxon>Flavobacteriales</taxon>
        <taxon>Flavobacteriaceae</taxon>
    </lineage>
</organism>
<dbReference type="EMBL" id="MQUA01000014">
    <property type="protein sequence ID" value="PQB03335.1"/>
    <property type="molecule type" value="Genomic_DNA"/>
</dbReference>
<protein>
    <recommendedName>
        <fullName evidence="4">DUF3592 domain-containing protein</fullName>
    </recommendedName>
</protein>
<evidence type="ECO:0008006" key="4">
    <source>
        <dbReference type="Google" id="ProtNLM"/>
    </source>
</evidence>
<evidence type="ECO:0000313" key="3">
    <source>
        <dbReference type="Proteomes" id="UP000239522"/>
    </source>
</evidence>
<name>A0A2S7KL36_9FLAO</name>
<dbReference type="Proteomes" id="UP000239522">
    <property type="component" value="Unassembled WGS sequence"/>
</dbReference>
<dbReference type="AlphaFoldDB" id="A0A2S7KL36"/>
<comment type="caution">
    <text evidence="2">The sequence shown here is derived from an EMBL/GenBank/DDBJ whole genome shotgun (WGS) entry which is preliminary data.</text>
</comment>
<proteinExistence type="predicted"/>
<gene>
    <name evidence="2" type="ORF">BST83_18735</name>
</gene>
<accession>A0A2S7KL36</accession>